<dbReference type="PANTHER" id="PTHR21496:SF23">
    <property type="entry name" value="3-PHENYLPROPIONATE_CINNAMIC ACID DIOXYGENASE FERREDOXIN SUBUNIT"/>
    <property type="match status" value="1"/>
</dbReference>
<dbReference type="RefSeq" id="WP_231931071.1">
    <property type="nucleotide sequence ID" value="NZ_SJPH01000008.1"/>
</dbReference>
<keyword evidence="1" id="KW-0001">2Fe-2S</keyword>
<evidence type="ECO:0000256" key="2">
    <source>
        <dbReference type="ARBA" id="ARBA00022723"/>
    </source>
</evidence>
<dbReference type="PANTHER" id="PTHR21496">
    <property type="entry name" value="FERREDOXIN-RELATED"/>
    <property type="match status" value="1"/>
</dbReference>
<evidence type="ECO:0000256" key="4">
    <source>
        <dbReference type="ARBA" id="ARBA00023014"/>
    </source>
</evidence>
<comment type="caution">
    <text evidence="6">The sequence shown here is derived from an EMBL/GenBank/DDBJ whole genome shotgun (WGS) entry which is preliminary data.</text>
</comment>
<evidence type="ECO:0000256" key="1">
    <source>
        <dbReference type="ARBA" id="ARBA00022714"/>
    </source>
</evidence>
<sequence length="126" mass="13519">MSEPQPSVPAGEDEFITVAKLGDLAEGEGRTVEVGNRLVALFLHQGQHLAIDDFCPHQGASLGAGCLDEEGAVACPWHGWRFRMTDGTWCDNPRIGVDRFAVRIAGDEVQVSRQPIPPSDESPGPA</sequence>
<dbReference type="GO" id="GO:0008942">
    <property type="term" value="F:nitrite reductase [NAD(P)H] activity"/>
    <property type="evidence" value="ECO:0007669"/>
    <property type="project" value="UniProtKB-EC"/>
</dbReference>
<dbReference type="CDD" id="cd03467">
    <property type="entry name" value="Rieske"/>
    <property type="match status" value="1"/>
</dbReference>
<evidence type="ECO:0000313" key="7">
    <source>
        <dbReference type="Proteomes" id="UP000318995"/>
    </source>
</evidence>
<protein>
    <submittedName>
        <fullName evidence="6">Assimilatory nitrite reductase [NAD(P)H] small subunit</fullName>
        <ecNumber evidence="6">1.7.1.4</ecNumber>
    </submittedName>
</protein>
<reference evidence="6 7" key="1">
    <citation type="submission" date="2019-02" db="EMBL/GenBank/DDBJ databases">
        <title>Deep-cultivation of Planctomycetes and their phenomic and genomic characterization uncovers novel biology.</title>
        <authorList>
            <person name="Wiegand S."/>
            <person name="Jogler M."/>
            <person name="Boedeker C."/>
            <person name="Pinto D."/>
            <person name="Vollmers J."/>
            <person name="Rivas-Marin E."/>
            <person name="Kohn T."/>
            <person name="Peeters S.H."/>
            <person name="Heuer A."/>
            <person name="Rast P."/>
            <person name="Oberbeckmann S."/>
            <person name="Bunk B."/>
            <person name="Jeske O."/>
            <person name="Meyerdierks A."/>
            <person name="Storesund J.E."/>
            <person name="Kallscheuer N."/>
            <person name="Luecker S."/>
            <person name="Lage O.M."/>
            <person name="Pohl T."/>
            <person name="Merkel B.J."/>
            <person name="Hornburger P."/>
            <person name="Mueller R.-W."/>
            <person name="Bruemmer F."/>
            <person name="Labrenz M."/>
            <person name="Spormann A.M."/>
            <person name="Op Den Camp H."/>
            <person name="Overmann J."/>
            <person name="Amann R."/>
            <person name="Jetten M.S.M."/>
            <person name="Mascher T."/>
            <person name="Medema M.H."/>
            <person name="Devos D.P."/>
            <person name="Kaster A.-K."/>
            <person name="Ovreas L."/>
            <person name="Rohde M."/>
            <person name="Galperin M.Y."/>
            <person name="Jogler C."/>
        </authorList>
    </citation>
    <scope>NUCLEOTIDE SEQUENCE [LARGE SCALE GENOMIC DNA]</scope>
    <source>
        <strain evidence="6 7">Pla111</strain>
    </source>
</reference>
<evidence type="ECO:0000313" key="6">
    <source>
        <dbReference type="EMBL" id="TWT41609.1"/>
    </source>
</evidence>
<dbReference type="EC" id="1.7.1.4" evidence="6"/>
<accession>A0A5C5VVB4</accession>
<name>A0A5C5VVB4_9BACT</name>
<dbReference type="GO" id="GO:0046872">
    <property type="term" value="F:metal ion binding"/>
    <property type="evidence" value="ECO:0007669"/>
    <property type="project" value="UniProtKB-KW"/>
</dbReference>
<dbReference type="PROSITE" id="PS51296">
    <property type="entry name" value="RIESKE"/>
    <property type="match status" value="1"/>
</dbReference>
<keyword evidence="3" id="KW-0408">Iron</keyword>
<evidence type="ECO:0000259" key="5">
    <source>
        <dbReference type="PROSITE" id="PS51296"/>
    </source>
</evidence>
<dbReference type="EMBL" id="SJPH01000008">
    <property type="protein sequence ID" value="TWT41609.1"/>
    <property type="molecule type" value="Genomic_DNA"/>
</dbReference>
<dbReference type="InterPro" id="IPR036922">
    <property type="entry name" value="Rieske_2Fe-2S_sf"/>
</dbReference>
<evidence type="ECO:0000256" key="3">
    <source>
        <dbReference type="ARBA" id="ARBA00023004"/>
    </source>
</evidence>
<dbReference type="GO" id="GO:0051537">
    <property type="term" value="F:2 iron, 2 sulfur cluster binding"/>
    <property type="evidence" value="ECO:0007669"/>
    <property type="project" value="UniProtKB-KW"/>
</dbReference>
<organism evidence="6 7">
    <name type="scientific">Botrimarina hoheduenensis</name>
    <dbReference type="NCBI Taxonomy" id="2528000"/>
    <lineage>
        <taxon>Bacteria</taxon>
        <taxon>Pseudomonadati</taxon>
        <taxon>Planctomycetota</taxon>
        <taxon>Planctomycetia</taxon>
        <taxon>Pirellulales</taxon>
        <taxon>Lacipirellulaceae</taxon>
        <taxon>Botrimarina</taxon>
    </lineage>
</organism>
<dbReference type="Gene3D" id="2.102.10.10">
    <property type="entry name" value="Rieske [2Fe-2S] iron-sulphur domain"/>
    <property type="match status" value="1"/>
</dbReference>
<feature type="domain" description="Rieske" evidence="5">
    <location>
        <begin position="16"/>
        <end position="111"/>
    </location>
</feature>
<dbReference type="Proteomes" id="UP000318995">
    <property type="component" value="Unassembled WGS sequence"/>
</dbReference>
<proteinExistence type="predicted"/>
<dbReference type="SUPFAM" id="SSF50022">
    <property type="entry name" value="ISP domain"/>
    <property type="match status" value="1"/>
</dbReference>
<dbReference type="InterPro" id="IPR017941">
    <property type="entry name" value="Rieske_2Fe-2S"/>
</dbReference>
<dbReference type="Pfam" id="PF00355">
    <property type="entry name" value="Rieske"/>
    <property type="match status" value="1"/>
</dbReference>
<keyword evidence="2" id="KW-0479">Metal-binding</keyword>
<keyword evidence="7" id="KW-1185">Reference proteome</keyword>
<keyword evidence="4" id="KW-0411">Iron-sulfur</keyword>
<dbReference type="AlphaFoldDB" id="A0A5C5VVB4"/>
<gene>
    <name evidence="6" type="primary">nasE</name>
    <name evidence="6" type="ORF">Pla111_29860</name>
</gene>
<keyword evidence="6" id="KW-0560">Oxidoreductase</keyword>